<gene>
    <name evidence="1" type="ORF">GSLYS_00003671001</name>
</gene>
<dbReference type="AlphaFoldDB" id="A0AAV2H733"/>
<evidence type="ECO:0000313" key="1">
    <source>
        <dbReference type="EMBL" id="CAL1529516.1"/>
    </source>
</evidence>
<dbReference type="Proteomes" id="UP001497497">
    <property type="component" value="Unassembled WGS sequence"/>
</dbReference>
<keyword evidence="2" id="KW-1185">Reference proteome</keyword>
<protein>
    <submittedName>
        <fullName evidence="1">Uncharacterized protein</fullName>
    </submittedName>
</protein>
<accession>A0AAV2H733</accession>
<evidence type="ECO:0000313" key="2">
    <source>
        <dbReference type="Proteomes" id="UP001497497"/>
    </source>
</evidence>
<comment type="caution">
    <text evidence="1">The sequence shown here is derived from an EMBL/GenBank/DDBJ whole genome shotgun (WGS) entry which is preliminary data.</text>
</comment>
<proteinExistence type="predicted"/>
<name>A0AAV2H733_LYMST</name>
<dbReference type="EMBL" id="CAXITT010000050">
    <property type="protein sequence ID" value="CAL1529516.1"/>
    <property type="molecule type" value="Genomic_DNA"/>
</dbReference>
<reference evidence="1 2" key="1">
    <citation type="submission" date="2024-04" db="EMBL/GenBank/DDBJ databases">
        <authorList>
            <consortium name="Genoscope - CEA"/>
            <person name="William W."/>
        </authorList>
    </citation>
    <scope>NUCLEOTIDE SEQUENCE [LARGE SCALE GENOMIC DNA]</scope>
</reference>
<sequence length="61" mass="6854">MTIALQEKLNNAADKIAKFNEEEEAFGFDVSSYPLRAAAINKLKPYASLFKECAQFSQNHT</sequence>
<organism evidence="1 2">
    <name type="scientific">Lymnaea stagnalis</name>
    <name type="common">Great pond snail</name>
    <name type="synonym">Helix stagnalis</name>
    <dbReference type="NCBI Taxonomy" id="6523"/>
    <lineage>
        <taxon>Eukaryota</taxon>
        <taxon>Metazoa</taxon>
        <taxon>Spiralia</taxon>
        <taxon>Lophotrochozoa</taxon>
        <taxon>Mollusca</taxon>
        <taxon>Gastropoda</taxon>
        <taxon>Heterobranchia</taxon>
        <taxon>Euthyneura</taxon>
        <taxon>Panpulmonata</taxon>
        <taxon>Hygrophila</taxon>
        <taxon>Lymnaeoidea</taxon>
        <taxon>Lymnaeidae</taxon>
        <taxon>Lymnaea</taxon>
    </lineage>
</organism>